<proteinExistence type="predicted"/>
<dbReference type="KEGG" id="hhs:HHS_07470"/>
<reference evidence="1 2" key="1">
    <citation type="submission" date="2012-10" db="EMBL/GenBank/DDBJ databases">
        <title>Genome sequence of the symbiont of the pentatomidae stink bug Halyomorpha halys.</title>
        <authorList>
            <person name="Kobayashi H."/>
            <person name="Fujii-Muramatsu R."/>
            <person name="Takeishi K."/>
            <person name="Noda H."/>
        </authorList>
    </citation>
    <scope>NUCLEOTIDE SEQUENCE [LARGE SCALE GENOMIC DNA]</scope>
</reference>
<dbReference type="eggNOG" id="COG1729">
    <property type="taxonomic scope" value="Bacteria"/>
</dbReference>
<organism evidence="1 2">
    <name type="scientific">Candidatus Pantoea carbekii</name>
    <dbReference type="NCBI Taxonomy" id="1235990"/>
    <lineage>
        <taxon>Bacteria</taxon>
        <taxon>Pseudomonadati</taxon>
        <taxon>Pseudomonadota</taxon>
        <taxon>Gammaproteobacteria</taxon>
        <taxon>Enterobacterales</taxon>
        <taxon>Erwiniaceae</taxon>
        <taxon>Pantoea</taxon>
    </lineage>
</organism>
<name>U3U8B8_9GAMM</name>
<gene>
    <name evidence="1" type="ORF">HHS_07470</name>
</gene>
<dbReference type="EMBL" id="AP012554">
    <property type="protein sequence ID" value="BAO00717.1"/>
    <property type="molecule type" value="Genomic_DNA"/>
</dbReference>
<keyword evidence="2" id="KW-1185">Reference proteome</keyword>
<dbReference type="PATRIC" id="fig|1235990.3.peg.742"/>
<evidence type="ECO:0000313" key="2">
    <source>
        <dbReference type="Proteomes" id="UP000016900"/>
    </source>
</evidence>
<evidence type="ECO:0000313" key="1">
    <source>
        <dbReference type="EMBL" id="BAO00717.1"/>
    </source>
</evidence>
<dbReference type="Proteomes" id="UP000016900">
    <property type="component" value="Chromosome"/>
</dbReference>
<accession>U3U8B8</accession>
<dbReference type="Gene3D" id="1.20.5.110">
    <property type="match status" value="1"/>
</dbReference>
<dbReference type="AlphaFoldDB" id="U3U8B8"/>
<sequence length="160" mass="18723">MFNHDVRLNFLRLFLMIVILIFGNTRAQAIESNIDRDSIKQRLNILEHVFDSATSLLQKLHQKSIKNGSDIEILREEIQQNRYELNQIIIQQKRICQQINTLNNLTSKMDQRPGQDNRNLIIEKTKDLVCSNNRTMDSLLKINSASSRYDTAINRIVNKK</sequence>
<protein>
    <submittedName>
        <fullName evidence="1">Uncharacterized protein</fullName>
    </submittedName>
</protein>